<comment type="caution">
    <text evidence="1">The sequence shown here is derived from an EMBL/GenBank/DDBJ whole genome shotgun (WGS) entry which is preliminary data.</text>
</comment>
<accession>A0A4Y2G357</accession>
<evidence type="ECO:0000313" key="1">
    <source>
        <dbReference type="EMBL" id="GBM47078.1"/>
    </source>
</evidence>
<protein>
    <submittedName>
        <fullName evidence="1">Uncharacterized protein</fullName>
    </submittedName>
</protein>
<proteinExistence type="predicted"/>
<sequence length="107" mass="12286">MNDTCQPSERIWPLDDELGVPPEEVVFREEEEGGGALLPFRLLPSLLDHPAQLRLILAITRPAGRLGLQSPQPVQERRTMSFTYETLQKIMQLYLQNVTEKNPKFEL</sequence>
<evidence type="ECO:0000313" key="2">
    <source>
        <dbReference type="Proteomes" id="UP000499080"/>
    </source>
</evidence>
<organism evidence="1 2">
    <name type="scientific">Araneus ventricosus</name>
    <name type="common">Orbweaver spider</name>
    <name type="synonym">Epeira ventricosa</name>
    <dbReference type="NCBI Taxonomy" id="182803"/>
    <lineage>
        <taxon>Eukaryota</taxon>
        <taxon>Metazoa</taxon>
        <taxon>Ecdysozoa</taxon>
        <taxon>Arthropoda</taxon>
        <taxon>Chelicerata</taxon>
        <taxon>Arachnida</taxon>
        <taxon>Araneae</taxon>
        <taxon>Araneomorphae</taxon>
        <taxon>Entelegynae</taxon>
        <taxon>Araneoidea</taxon>
        <taxon>Araneidae</taxon>
        <taxon>Araneus</taxon>
    </lineage>
</organism>
<dbReference type="Proteomes" id="UP000499080">
    <property type="component" value="Unassembled WGS sequence"/>
</dbReference>
<dbReference type="EMBL" id="BGPR01001165">
    <property type="protein sequence ID" value="GBM47078.1"/>
    <property type="molecule type" value="Genomic_DNA"/>
</dbReference>
<reference evidence="1 2" key="1">
    <citation type="journal article" date="2019" name="Sci. Rep.">
        <title>Orb-weaving spider Araneus ventricosus genome elucidates the spidroin gene catalogue.</title>
        <authorList>
            <person name="Kono N."/>
            <person name="Nakamura H."/>
            <person name="Ohtoshi R."/>
            <person name="Moran D.A.P."/>
            <person name="Shinohara A."/>
            <person name="Yoshida Y."/>
            <person name="Fujiwara M."/>
            <person name="Mori M."/>
            <person name="Tomita M."/>
            <person name="Arakawa K."/>
        </authorList>
    </citation>
    <scope>NUCLEOTIDE SEQUENCE [LARGE SCALE GENOMIC DNA]</scope>
</reference>
<gene>
    <name evidence="1" type="ORF">AVEN_166718_1</name>
</gene>
<name>A0A4Y2G357_ARAVE</name>
<dbReference type="AlphaFoldDB" id="A0A4Y2G357"/>
<keyword evidence="2" id="KW-1185">Reference proteome</keyword>